<dbReference type="Proteomes" id="UP001596189">
    <property type="component" value="Unassembled WGS sequence"/>
</dbReference>
<keyword evidence="3 4" id="KW-0560">Oxidoreductase</keyword>
<dbReference type="PANTHER" id="PTHR36925:SF1">
    <property type="entry name" value="COBALT-PRECORRIN-6A REDUCTASE"/>
    <property type="match status" value="1"/>
</dbReference>
<comment type="caution">
    <text evidence="4">The sequence shown here is derived from an EMBL/GenBank/DDBJ whole genome shotgun (WGS) entry which is preliminary data.</text>
</comment>
<accession>A0ABW1JAW4</accession>
<dbReference type="InterPro" id="IPR003723">
    <property type="entry name" value="Precorrin-6x_reduct"/>
</dbReference>
<sequence>MSGAVLVVGGTGEARDLAGRLVDSGIGVLTSLAGAVARPRLPEGEVRIGGFGGPDGLRDWLVGHRPLAVVDASHPFAARISRSCVVACAATEVPLLRLERPAWAPGEGDRWHEVDDVREAAEVASRLGRSLLVTTGRRDLAPFAALTEVRVLARCVDPPTQPLPSHVEVLLDRGPYTVDGEQALMREHGVDVLVTKNSGGPLVAAKLRAARELGVAVVMIRRPAPAGAPTVPDVDAALAWVQGRLPDDVATSHRP</sequence>
<gene>
    <name evidence="4" type="ORF">ACFQDO_04610</name>
</gene>
<evidence type="ECO:0000256" key="2">
    <source>
        <dbReference type="ARBA" id="ARBA00022573"/>
    </source>
</evidence>
<proteinExistence type="predicted"/>
<organism evidence="4 5">
    <name type="scientific">Angustibacter luteus</name>
    <dbReference type="NCBI Taxonomy" id="658456"/>
    <lineage>
        <taxon>Bacteria</taxon>
        <taxon>Bacillati</taxon>
        <taxon>Actinomycetota</taxon>
        <taxon>Actinomycetes</taxon>
        <taxon>Kineosporiales</taxon>
        <taxon>Kineosporiaceae</taxon>
    </lineage>
</organism>
<evidence type="ECO:0000256" key="1">
    <source>
        <dbReference type="ARBA" id="ARBA00004953"/>
    </source>
</evidence>
<name>A0ABW1JAW4_9ACTN</name>
<keyword evidence="2" id="KW-0169">Cobalamin biosynthesis</keyword>
<dbReference type="RefSeq" id="WP_345717243.1">
    <property type="nucleotide sequence ID" value="NZ_BAABFP010000005.1"/>
</dbReference>
<dbReference type="GO" id="GO:0016491">
    <property type="term" value="F:oxidoreductase activity"/>
    <property type="evidence" value="ECO:0007669"/>
    <property type="project" value="UniProtKB-KW"/>
</dbReference>
<evidence type="ECO:0000256" key="3">
    <source>
        <dbReference type="ARBA" id="ARBA00023002"/>
    </source>
</evidence>
<dbReference type="Pfam" id="PF02571">
    <property type="entry name" value="CbiJ"/>
    <property type="match status" value="1"/>
</dbReference>
<evidence type="ECO:0000313" key="4">
    <source>
        <dbReference type="EMBL" id="MFC6006406.1"/>
    </source>
</evidence>
<reference evidence="5" key="1">
    <citation type="journal article" date="2019" name="Int. J. Syst. Evol. Microbiol.">
        <title>The Global Catalogue of Microorganisms (GCM) 10K type strain sequencing project: providing services to taxonomists for standard genome sequencing and annotation.</title>
        <authorList>
            <consortium name="The Broad Institute Genomics Platform"/>
            <consortium name="The Broad Institute Genome Sequencing Center for Infectious Disease"/>
            <person name="Wu L."/>
            <person name="Ma J."/>
        </authorList>
    </citation>
    <scope>NUCLEOTIDE SEQUENCE [LARGE SCALE GENOMIC DNA]</scope>
    <source>
        <strain evidence="5">KACC 14249</strain>
    </source>
</reference>
<comment type="pathway">
    <text evidence="1">Cofactor biosynthesis; adenosylcobalamin biosynthesis.</text>
</comment>
<dbReference type="NCBIfam" id="NF005968">
    <property type="entry name" value="PRK08057.1-2"/>
    <property type="match status" value="1"/>
</dbReference>
<protein>
    <submittedName>
        <fullName evidence="4">Cobalt-precorrin-6A reductase</fullName>
        <ecNumber evidence="4">1.3.1.106</ecNumber>
    </submittedName>
</protein>
<dbReference type="PROSITE" id="PS51014">
    <property type="entry name" value="COBK_CBIJ"/>
    <property type="match status" value="1"/>
</dbReference>
<dbReference type="EC" id="1.3.1.106" evidence="4"/>
<dbReference type="EMBL" id="JBHSRD010000002">
    <property type="protein sequence ID" value="MFC6006406.1"/>
    <property type="molecule type" value="Genomic_DNA"/>
</dbReference>
<dbReference type="PANTHER" id="PTHR36925">
    <property type="entry name" value="COBALT-PRECORRIN-6A REDUCTASE"/>
    <property type="match status" value="1"/>
</dbReference>
<evidence type="ECO:0000313" key="5">
    <source>
        <dbReference type="Proteomes" id="UP001596189"/>
    </source>
</evidence>
<dbReference type="NCBIfam" id="TIGR00715">
    <property type="entry name" value="precor6x_red"/>
    <property type="match status" value="1"/>
</dbReference>
<keyword evidence="5" id="KW-1185">Reference proteome</keyword>